<dbReference type="SUPFAM" id="SSF69318">
    <property type="entry name" value="Integrin alpha N-terminal domain"/>
    <property type="match status" value="1"/>
</dbReference>
<dbReference type="OrthoDB" id="9765204at2"/>
<dbReference type="InterPro" id="IPR050708">
    <property type="entry name" value="T6SS_VgrG/RHS"/>
</dbReference>
<comment type="subcellular location">
    <subcellularLocation>
        <location evidence="1">Secreted</location>
    </subcellularLocation>
</comment>
<dbReference type="Pfam" id="PF03534">
    <property type="entry name" value="SpvB"/>
    <property type="match status" value="1"/>
</dbReference>
<dbReference type="Pfam" id="PF12255">
    <property type="entry name" value="TcdB_toxin_midC"/>
    <property type="match status" value="1"/>
</dbReference>
<keyword evidence="3" id="KW-0843">Virulence</keyword>
<dbReference type="InterPro" id="IPR022044">
    <property type="entry name" value="TcdB_toxin_mid/C"/>
</dbReference>
<dbReference type="InterPro" id="IPR028994">
    <property type="entry name" value="Integrin_alpha_N"/>
</dbReference>
<dbReference type="Gene3D" id="2.180.10.10">
    <property type="entry name" value="RHS repeat-associated core"/>
    <property type="match status" value="1"/>
</dbReference>
<evidence type="ECO:0000313" key="7">
    <source>
        <dbReference type="Proteomes" id="UP000199310"/>
    </source>
</evidence>
<organism evidence="6 7">
    <name type="scientific">Chitinophaga arvensicola</name>
    <dbReference type="NCBI Taxonomy" id="29529"/>
    <lineage>
        <taxon>Bacteria</taxon>
        <taxon>Pseudomonadati</taxon>
        <taxon>Bacteroidota</taxon>
        <taxon>Chitinophagia</taxon>
        <taxon>Chitinophagales</taxon>
        <taxon>Chitinophagaceae</taxon>
        <taxon>Chitinophaga</taxon>
    </lineage>
</organism>
<proteinExistence type="predicted"/>
<feature type="domain" description="Insecticide toxin TcdB middle/N-terminal" evidence="5">
    <location>
        <begin position="653"/>
        <end position="788"/>
    </location>
</feature>
<dbReference type="GO" id="GO:0005576">
    <property type="term" value="C:extracellular region"/>
    <property type="evidence" value="ECO:0007669"/>
    <property type="project" value="UniProtKB-SubCell"/>
</dbReference>
<evidence type="ECO:0000313" key="6">
    <source>
        <dbReference type="EMBL" id="SEW52795.1"/>
    </source>
</evidence>
<feature type="domain" description="Insecticide toxin TcdB middle/C-terminal" evidence="4">
    <location>
        <begin position="863"/>
        <end position="991"/>
    </location>
</feature>
<sequence>MKTTDSPSELSGIVVPQITLPKGGGAISGISNTFQPDAFSGTGSYTIPLPVTPARGFEPSLSLSYNSGQGNSAFGLGFSLTLSSITRTTNKGIPRYMGTDIYALTGEGELVKTTERVAQLNGESWLVTAYLPRVQGSYACIEQWVSEKDHTSWWRVISMNNTTTDFGTASNSRITHPADHTQIFQWFPDTSTDAKGNKIAYTYKAENDHNVPPAIYEVNRSYEANRYPQSVKYGNYTDSKGNAQYAFEMIFDYGEYDLSDLHQKNADPYTPVREWAYRPDAFSSYKSGFEIRTCRLCQQVLLFHHFEELGTPCLVKSIALTYDALQHYQPVQIVTMSLLKNVASTGYRKNDDGSYDSKTSPALALDYTPFNVPESPVFEVLEMDGNTIPGYLGEQGFLPVDLNGEGLPGFLFSNEYITTYLAPQGDGKYKLPESPAPFPIERNLQDNNAYLVDLDGNGQLELLAGRGFYQYNNDGSWSSFQSFPYNAVDSSNPFLEVTDMNADGRSDLLLATGEEILIYASAGKEGFRQGSITQNENGIPVKAADPSGQLVAFTDMFGDGLSHRVCISSGLVECWPCLGYGRYGKKITFGNAPELGIELDNSRLFLADIDGSGTTDLVYVSSHTVTIYINQNGNSFSPPIVVNLPFQYGLSDQIHFMDVKGNGTSCLVFSKMLPVPVHYYYDFVSDGMKPYLLNQISNNMGAVISIRYCSSTKFIMEDKRAGRPWVTRLRFPVQVVEKMTVNDVLSGTKTVNSYKYHDGYYDPVDREFRGFGFVESWDTETLLEYTQSTDNPDFPVNRLNKELYVPPVYTKTWCHTGAFLENEAIIRQYQQEYFQGDPQALNFPPSVFDPAIYEADAATLRQAYAALQGFVMHKEVYANDDQPASVNPYTVDASNVTVLLIQPKGDQPYASFAVQSRESISYNYEREPLDPAITQDFTLEVDPLCGSVLLSCKVYLPRRSGPFADSHVYSEQQQLKVTAQRNSYINTTSQQPYRWRGVLYQQEQFEIIHPTLSGAYFTYDTIKTQVNTALEQIIPYLAIPAPQILQAQQLTIGQAYFWNEAQDAMLPLGQLSSRSLIHHQQNAVFTAANISYLFGENMTADIIRDAGGYYLDTTTGYWFNRGLVQHYNNTAASFYQLSKTENSFADPSSSLFKKSTFSYDPYYFLVTDCKEYLDAGNVNETTAVCDYQAMKLRQMVDINGNVTQVLYDPLGNVVVSALFGSEEGVHTGAMRLYEYLSEPAEYVVRTTNKDSGPITFDDVINDPAYYLQGAATYFFYDLDAYQRDNQPVNNITLTRTDFYHINGGTSTFACQQMIQYSDGQGRSIESKQLAAGNKWQASGRVVYNNKGGVAELYLPYYSDSPHYESQQDLVKEFVPPPTITQYDALGRPIRTDFPKGFYSSIVYTPWEEKAYDPDDTVITSPYYISFMANYPANPTQEQINEKDALQKAAAFFNTPAIQIRDNTGSVFLKIQDNLGYVANTAFAAIVQGSAVTSQQVWDELVLKQYLSADGYVTVKFQPYERGFVLQLGTAFNNFIPQITALLKQNCVTAYYATDISSRITTVIDARLYYSNVTKATNYYNFRYGYMMGEQDAILTDSIDAGKPYNLNNIFGNLVWSWSPRNYNQLISYDRLQRRIALRVKQMLPADKVELADQYPLAEVFTYGETQPDAAAKNLRGKIYQLNDLAGIGTRYVYNIQGNSLKDSRQLTEDYKLPPDWNNPASVPLAPEIYDMVFSYNALGQALTQQTPDSTITTTGYDVQGLVNAVTVTYEDKTTQPVVTQIDYDANGQRTKVYYANGVRTAFTYEDTTSRLLLMKSTRQNNDVLQQIGYTYDPVGNITRMTDASIDIVFSNNQKVEPVSDYTYDALYRLIIANGRQHPGITATTYRNNVADGDFKQSKFSQLPADQSGLENYREQYSYDDAFNLVSTRHTAVSSSWTRDTPVEDNSNRLQGLTYDASGNLRQLLINNAVPLSYNCCENLVKAGVIERPQEPDDSDYYNYGSDEIRVRKVCELVAHGGGSVSITEKVYLGNYEIKYEKAGGATTLNRQTLRVMDGGNCVLIIQYWKQDDNKKEAAPGTRQLRWQLSNLLHSVSMEVDTTAQLISYEEYFPYGGTSIIAGSSQVEVSRKDYRYAGKECDDSTGLYYYGARYYVSWQGRWLKPDPAGPVDGINLYFFSGDNPVTFTDPTGNSREVAVTPRVRQRLEDAQGAITYARNNVPYAGNVSNDVVTTRAESTARFNVSRDILRTTFLDAEGTSATDAFNRASSAIAAHGGACNEFSALTHSYLISRPTTEPVIRLWDATAHHSFTLIGDPRALPESELVIADAWPSQYQASTYADMGWSHTFSPATLSITTETPPVSAQQAALNAQTFTAAYARIPAVGQAGGGLPAYTPTSTAGRDDPRGTLAAGETYDQYYNRTLTWNGLFGNTHSTAQRVPHFYYSEAAVGTGIFLVPGVESTNVTRTYHTGHVSNYLGLWFH</sequence>
<dbReference type="STRING" id="29529.SAMN04488122_5121"/>
<dbReference type="GO" id="GO:0005737">
    <property type="term" value="C:cytoplasm"/>
    <property type="evidence" value="ECO:0007669"/>
    <property type="project" value="InterPro"/>
</dbReference>
<gene>
    <name evidence="6" type="ORF">SAMN04488122_5121</name>
</gene>
<reference evidence="7" key="1">
    <citation type="submission" date="2016-10" db="EMBL/GenBank/DDBJ databases">
        <authorList>
            <person name="Varghese N."/>
            <person name="Submissions S."/>
        </authorList>
    </citation>
    <scope>NUCLEOTIDE SEQUENCE [LARGE SCALE GENOMIC DNA]</scope>
    <source>
        <strain evidence="7">DSM 3695</strain>
    </source>
</reference>
<keyword evidence="7" id="KW-1185">Reference proteome</keyword>
<dbReference type="Pfam" id="PF12256">
    <property type="entry name" value="TcdB_toxin_midN"/>
    <property type="match status" value="1"/>
</dbReference>
<dbReference type="PANTHER" id="PTHR32305">
    <property type="match status" value="1"/>
</dbReference>
<evidence type="ECO:0000256" key="3">
    <source>
        <dbReference type="ARBA" id="ARBA00023026"/>
    </source>
</evidence>
<dbReference type="RefSeq" id="WP_089899653.1">
    <property type="nucleotide sequence ID" value="NZ_FOJG01000002.1"/>
</dbReference>
<protein>
    <submittedName>
        <fullName evidence="6">RHS repeat-associated core domain-containing protein</fullName>
    </submittedName>
</protein>
<dbReference type="InterPro" id="IPR022385">
    <property type="entry name" value="Rhs_assc_core"/>
</dbReference>
<dbReference type="InterPro" id="IPR003284">
    <property type="entry name" value="Sal_SpvB"/>
</dbReference>
<dbReference type="InterPro" id="IPR022045">
    <property type="entry name" value="TcdB_toxin_mid/N"/>
</dbReference>
<evidence type="ECO:0000256" key="1">
    <source>
        <dbReference type="ARBA" id="ARBA00004613"/>
    </source>
</evidence>
<accession>A0A1I0S9M2</accession>
<evidence type="ECO:0000256" key="2">
    <source>
        <dbReference type="ARBA" id="ARBA00022525"/>
    </source>
</evidence>
<evidence type="ECO:0000259" key="5">
    <source>
        <dbReference type="Pfam" id="PF12256"/>
    </source>
</evidence>
<name>A0A1I0S9M2_9BACT</name>
<evidence type="ECO:0000259" key="4">
    <source>
        <dbReference type="Pfam" id="PF12255"/>
    </source>
</evidence>
<keyword evidence="2" id="KW-0964">Secreted</keyword>
<dbReference type="EMBL" id="FOJG01000002">
    <property type="protein sequence ID" value="SEW52795.1"/>
    <property type="molecule type" value="Genomic_DNA"/>
</dbReference>
<dbReference type="NCBIfam" id="TIGR03696">
    <property type="entry name" value="Rhs_assc_core"/>
    <property type="match status" value="1"/>
</dbReference>
<dbReference type="Proteomes" id="UP000199310">
    <property type="component" value="Unassembled WGS sequence"/>
</dbReference>
<dbReference type="PRINTS" id="PR01341">
    <property type="entry name" value="SALSPVBPROT"/>
</dbReference>
<dbReference type="PANTHER" id="PTHR32305:SF15">
    <property type="entry name" value="PROTEIN RHSA-RELATED"/>
    <property type="match status" value="1"/>
</dbReference>